<dbReference type="InterPro" id="IPR029062">
    <property type="entry name" value="Class_I_gatase-like"/>
</dbReference>
<accession>A0A429XAE0</accession>
<dbReference type="InterPro" id="IPR011697">
    <property type="entry name" value="Peptidase_C26"/>
</dbReference>
<sequence length="263" mass="29975">MMRDKKIRVGISGYSLSSIENKEGIKKGLPKQALSIFSYDFVQSIEQSGGIPILLPIVNPNTIKDQLADLDAIIFAGGEDIHPKYYLDYKNDYPPASDARDQYEFNLIKEALLKEIPILFVCRGMQLLNVYKGGSLYIDLHDSTSTPINHWVVDDREKSVHEVEIVMNDFTKKIFSHHQLKVNSVHHQAIEQLGEGLEVIGKSKDGIIETIAVKGRNDILAVQWHPEMMKEEKSSGIGLFKWLINEAKQNLYKRGQEYEKSFR</sequence>
<dbReference type="EMBL" id="QYTW02000005">
    <property type="protein sequence ID" value="RST60339.1"/>
    <property type="molecule type" value="Genomic_DNA"/>
</dbReference>
<organism evidence="1 2">
    <name type="scientific">Siminovitchia terrae</name>
    <name type="common">Bacillus terrae</name>
    <dbReference type="NCBI Taxonomy" id="1914933"/>
    <lineage>
        <taxon>Bacteria</taxon>
        <taxon>Bacillati</taxon>
        <taxon>Bacillota</taxon>
        <taxon>Bacilli</taxon>
        <taxon>Bacillales</taxon>
        <taxon>Bacillaceae</taxon>
        <taxon>Siminovitchia</taxon>
    </lineage>
</organism>
<protein>
    <submittedName>
        <fullName evidence="1">Gamma-glutamyl-gamma-aminobutyrate hydrolase family protein</fullName>
    </submittedName>
</protein>
<name>A0A429XAE0_SIMTE</name>
<evidence type="ECO:0000313" key="2">
    <source>
        <dbReference type="Proteomes" id="UP000287296"/>
    </source>
</evidence>
<gene>
    <name evidence="1" type="ORF">D5F11_007805</name>
</gene>
<dbReference type="PANTHER" id="PTHR43235:SF1">
    <property type="entry name" value="GLUTAMINE AMIDOTRANSFERASE PB2B2.05-RELATED"/>
    <property type="match status" value="1"/>
</dbReference>
<dbReference type="GO" id="GO:0005829">
    <property type="term" value="C:cytosol"/>
    <property type="evidence" value="ECO:0007669"/>
    <property type="project" value="TreeGrafter"/>
</dbReference>
<dbReference type="InterPro" id="IPR044668">
    <property type="entry name" value="PuuD-like"/>
</dbReference>
<dbReference type="SUPFAM" id="SSF52317">
    <property type="entry name" value="Class I glutamine amidotransferase-like"/>
    <property type="match status" value="1"/>
</dbReference>
<dbReference type="Gene3D" id="3.40.50.880">
    <property type="match status" value="1"/>
</dbReference>
<dbReference type="OrthoDB" id="9813383at2"/>
<dbReference type="GO" id="GO:0016811">
    <property type="term" value="F:hydrolase activity, acting on carbon-nitrogen (but not peptide) bonds, in linear amides"/>
    <property type="evidence" value="ECO:0007669"/>
    <property type="project" value="InterPro"/>
</dbReference>
<dbReference type="PROSITE" id="PS51273">
    <property type="entry name" value="GATASE_TYPE_1"/>
    <property type="match status" value="1"/>
</dbReference>
<keyword evidence="1" id="KW-0378">Hydrolase</keyword>
<reference evidence="1 2" key="1">
    <citation type="submission" date="2018-12" db="EMBL/GenBank/DDBJ databases">
        <authorList>
            <person name="Sun L."/>
            <person name="Chen Z."/>
        </authorList>
    </citation>
    <scope>NUCLEOTIDE SEQUENCE [LARGE SCALE GENOMIC DNA]</scope>
    <source>
        <strain evidence="1 2">LMG 29736</strain>
    </source>
</reference>
<dbReference type="AlphaFoldDB" id="A0A429XAE0"/>
<dbReference type="Proteomes" id="UP000287296">
    <property type="component" value="Unassembled WGS sequence"/>
</dbReference>
<dbReference type="CDD" id="cd01745">
    <property type="entry name" value="GATase1_2"/>
    <property type="match status" value="1"/>
</dbReference>
<dbReference type="Pfam" id="PF07722">
    <property type="entry name" value="Peptidase_C26"/>
    <property type="match status" value="1"/>
</dbReference>
<evidence type="ECO:0000313" key="1">
    <source>
        <dbReference type="EMBL" id="RST60339.1"/>
    </source>
</evidence>
<dbReference type="PANTHER" id="PTHR43235">
    <property type="entry name" value="GLUTAMINE AMIDOTRANSFERASE PB2B2.05-RELATED"/>
    <property type="match status" value="1"/>
</dbReference>
<proteinExistence type="predicted"/>
<comment type="caution">
    <text evidence="1">The sequence shown here is derived from an EMBL/GenBank/DDBJ whole genome shotgun (WGS) entry which is preliminary data.</text>
</comment>